<dbReference type="AlphaFoldDB" id="A0A426Z657"/>
<gene>
    <name evidence="2" type="ORF">B296_00045839</name>
</gene>
<protein>
    <submittedName>
        <fullName evidence="2">Uncharacterized protein</fullName>
    </submittedName>
</protein>
<dbReference type="EMBL" id="AMZH03008224">
    <property type="protein sequence ID" value="RRT59413.1"/>
    <property type="molecule type" value="Genomic_DNA"/>
</dbReference>
<evidence type="ECO:0000313" key="2">
    <source>
        <dbReference type="EMBL" id="RRT59413.1"/>
    </source>
</evidence>
<name>A0A426Z657_ENSVE</name>
<feature type="region of interest" description="Disordered" evidence="1">
    <location>
        <begin position="36"/>
        <end position="66"/>
    </location>
</feature>
<proteinExistence type="predicted"/>
<reference evidence="2 3" key="1">
    <citation type="journal article" date="2014" name="Agronomy (Basel)">
        <title>A Draft Genome Sequence for Ensete ventricosum, the Drought-Tolerant Tree Against Hunger.</title>
        <authorList>
            <person name="Harrison J."/>
            <person name="Moore K.A."/>
            <person name="Paszkiewicz K."/>
            <person name="Jones T."/>
            <person name="Grant M."/>
            <person name="Ambacheew D."/>
            <person name="Muzemil S."/>
            <person name="Studholme D.J."/>
        </authorList>
    </citation>
    <scope>NUCLEOTIDE SEQUENCE [LARGE SCALE GENOMIC DNA]</scope>
</reference>
<feature type="region of interest" description="Disordered" evidence="1">
    <location>
        <begin position="1"/>
        <end position="21"/>
    </location>
</feature>
<accession>A0A426Z657</accession>
<evidence type="ECO:0000256" key="1">
    <source>
        <dbReference type="SAM" id="MobiDB-lite"/>
    </source>
</evidence>
<feature type="compositionally biased region" description="Basic and acidic residues" evidence="1">
    <location>
        <begin position="51"/>
        <end position="65"/>
    </location>
</feature>
<evidence type="ECO:0000313" key="3">
    <source>
        <dbReference type="Proteomes" id="UP000287651"/>
    </source>
</evidence>
<organism evidence="2 3">
    <name type="scientific">Ensete ventricosum</name>
    <name type="common">Abyssinian banana</name>
    <name type="synonym">Musa ensete</name>
    <dbReference type="NCBI Taxonomy" id="4639"/>
    <lineage>
        <taxon>Eukaryota</taxon>
        <taxon>Viridiplantae</taxon>
        <taxon>Streptophyta</taxon>
        <taxon>Embryophyta</taxon>
        <taxon>Tracheophyta</taxon>
        <taxon>Spermatophyta</taxon>
        <taxon>Magnoliopsida</taxon>
        <taxon>Liliopsida</taxon>
        <taxon>Zingiberales</taxon>
        <taxon>Musaceae</taxon>
        <taxon>Ensete</taxon>
    </lineage>
</organism>
<comment type="caution">
    <text evidence="2">The sequence shown here is derived from an EMBL/GenBank/DDBJ whole genome shotgun (WGS) entry which is preliminary data.</text>
</comment>
<feature type="compositionally biased region" description="Basic residues" evidence="1">
    <location>
        <begin position="1"/>
        <end position="12"/>
    </location>
</feature>
<sequence length="93" mass="10264">MAGRDHRRRRRDGTHVLGVGSPLITSPALGLYCGRRRRQRGSGSGGGVRLRRADGTSSRERRDVVSEAPTRGIVALHRTSSIGMERMLNLLSW</sequence>
<dbReference type="Proteomes" id="UP000287651">
    <property type="component" value="Unassembled WGS sequence"/>
</dbReference>